<dbReference type="SUPFAM" id="SSF52047">
    <property type="entry name" value="RNI-like"/>
    <property type="match status" value="1"/>
</dbReference>
<reference evidence="1 2" key="1">
    <citation type="submission" date="2018-06" db="EMBL/GenBank/DDBJ databases">
        <title>Comparative genomics reveals the genomic features of Rhizophagus irregularis, R. cerebriforme, R. diaphanum and Gigaspora rosea, and their symbiotic lifestyle signature.</title>
        <authorList>
            <person name="Morin E."/>
            <person name="San Clemente H."/>
            <person name="Chen E.C.H."/>
            <person name="De La Providencia I."/>
            <person name="Hainaut M."/>
            <person name="Kuo A."/>
            <person name="Kohler A."/>
            <person name="Murat C."/>
            <person name="Tang N."/>
            <person name="Roy S."/>
            <person name="Loubradou J."/>
            <person name="Henrissat B."/>
            <person name="Grigoriev I.V."/>
            <person name="Corradi N."/>
            <person name="Roux C."/>
            <person name="Martin F.M."/>
        </authorList>
    </citation>
    <scope>NUCLEOTIDE SEQUENCE [LARGE SCALE GENOMIC DNA]</scope>
    <source>
        <strain evidence="1 2">DAOM 227022</strain>
    </source>
</reference>
<protein>
    <recommendedName>
        <fullName evidence="3">F-box domain-containing protein</fullName>
    </recommendedName>
</protein>
<organism evidence="1 2">
    <name type="scientific">Glomus cerebriforme</name>
    <dbReference type="NCBI Taxonomy" id="658196"/>
    <lineage>
        <taxon>Eukaryota</taxon>
        <taxon>Fungi</taxon>
        <taxon>Fungi incertae sedis</taxon>
        <taxon>Mucoromycota</taxon>
        <taxon>Glomeromycotina</taxon>
        <taxon>Glomeromycetes</taxon>
        <taxon>Glomerales</taxon>
        <taxon>Glomeraceae</taxon>
        <taxon>Glomus</taxon>
    </lineage>
</organism>
<dbReference type="EMBL" id="QKYT01000320">
    <property type="protein sequence ID" value="RIA87224.1"/>
    <property type="molecule type" value="Genomic_DNA"/>
</dbReference>
<evidence type="ECO:0000313" key="1">
    <source>
        <dbReference type="EMBL" id="RIA87224.1"/>
    </source>
</evidence>
<proteinExistence type="predicted"/>
<name>A0A397SWU6_9GLOM</name>
<evidence type="ECO:0000313" key="2">
    <source>
        <dbReference type="Proteomes" id="UP000265703"/>
    </source>
</evidence>
<comment type="caution">
    <text evidence="1">The sequence shown here is derived from an EMBL/GenBank/DDBJ whole genome shotgun (WGS) entry which is preliminary data.</text>
</comment>
<dbReference type="Proteomes" id="UP000265703">
    <property type="component" value="Unassembled WGS sequence"/>
</dbReference>
<dbReference type="OrthoDB" id="2318664at2759"/>
<keyword evidence="2" id="KW-1185">Reference proteome</keyword>
<sequence>MNYNADEYGLAKLINAQSGITSLHLESEKKGDGLMINKELEVHASSLKHFIMESPYLISATSLYSCIWLETLKLDTKSYERVIDLTTSTMLYESFMNSLASATFPNLCNLHLRVLGYCPTSILKVAENLVVRSGGKLRSLFLHGIFKKEQVKPSLLQNIAKYCPKLKYLSVWIISNDDIRYLEQLLSSCLLLKGIIVNTWPDVRIDGDELLKLFKRRLSRKLCKFKFDDYLSFSLDHFLTFMNCWNQVDPLHIHVIDASVFGFNCERVCSSFGQRGILKSFIEVNEFLNFSWDNVEVYCECLELDNPAREISQVYTRTASKSGARRISNADII</sequence>
<evidence type="ECO:0008006" key="3">
    <source>
        <dbReference type="Google" id="ProtNLM"/>
    </source>
</evidence>
<accession>A0A397SWU6</accession>
<dbReference type="Gene3D" id="3.80.10.10">
    <property type="entry name" value="Ribonuclease Inhibitor"/>
    <property type="match status" value="1"/>
</dbReference>
<dbReference type="AlphaFoldDB" id="A0A397SWU6"/>
<dbReference type="InterPro" id="IPR032675">
    <property type="entry name" value="LRR_dom_sf"/>
</dbReference>
<gene>
    <name evidence="1" type="ORF">C1645_740284</name>
</gene>